<dbReference type="OrthoDB" id="8775810at2759"/>
<dbReference type="GO" id="GO:0006260">
    <property type="term" value="P:DNA replication"/>
    <property type="evidence" value="ECO:0007669"/>
    <property type="project" value="InterPro"/>
</dbReference>
<dbReference type="AlphaFoldDB" id="F8NDM2"/>
<dbReference type="GeneID" id="18817044"/>
<evidence type="ECO:0000256" key="2">
    <source>
        <dbReference type="ARBA" id="ARBA00023242"/>
    </source>
</evidence>
<evidence type="ECO:0000256" key="1">
    <source>
        <dbReference type="ARBA" id="ARBA00004123"/>
    </source>
</evidence>
<dbReference type="EMBL" id="GL945428">
    <property type="protein sequence ID" value="EGO30255.1"/>
    <property type="molecule type" value="Genomic_DNA"/>
</dbReference>
<gene>
    <name evidence="4" type="ORF">SERLADRAFT_454589</name>
</gene>
<keyword evidence="2" id="KW-0539">Nucleus</keyword>
<dbReference type="GO" id="GO:0005634">
    <property type="term" value="C:nucleus"/>
    <property type="evidence" value="ECO:0007669"/>
    <property type="project" value="UniProtKB-SubCell"/>
</dbReference>
<dbReference type="InterPro" id="IPR021110">
    <property type="entry name" value="DNA_rep_checkpnt_protein"/>
</dbReference>
<reference evidence="4" key="1">
    <citation type="submission" date="2011-04" db="EMBL/GenBank/DDBJ databases">
        <title>Evolution of plant cell wall degrading machinery underlies the functional diversity of forest fungi.</title>
        <authorList>
            <consortium name="US DOE Joint Genome Institute (JGI-PGF)"/>
            <person name="Eastwood D.C."/>
            <person name="Floudas D."/>
            <person name="Binder M."/>
            <person name="Majcherczyk A."/>
            <person name="Schneider P."/>
            <person name="Aerts A."/>
            <person name="Asiegbu F.O."/>
            <person name="Baker S.E."/>
            <person name="Barry K."/>
            <person name="Bendiksby M."/>
            <person name="Blumentritt M."/>
            <person name="Coutinho P.M."/>
            <person name="Cullen D."/>
            <person name="Cullen D."/>
            <person name="Gathman A."/>
            <person name="Goodell B."/>
            <person name="Henrissat B."/>
            <person name="Ihrmark K."/>
            <person name="Kauserud H."/>
            <person name="Kohler A."/>
            <person name="LaButti K."/>
            <person name="Lapidus A."/>
            <person name="Lavin J.L."/>
            <person name="Lee Y.-H."/>
            <person name="Lindquist E."/>
            <person name="Lilly W."/>
            <person name="Lucas S."/>
            <person name="Morin E."/>
            <person name="Murat C."/>
            <person name="Oguiza J.A."/>
            <person name="Park J."/>
            <person name="Pisabarro A.G."/>
            <person name="Riley R."/>
            <person name="Rosling A."/>
            <person name="Salamov A."/>
            <person name="Schmidt O."/>
            <person name="Schmutz J."/>
            <person name="Skrede I."/>
            <person name="Stenlid J."/>
            <person name="Wiebenga A."/>
            <person name="Xie X."/>
            <person name="Kues U."/>
            <person name="Hibbett D.S."/>
            <person name="Hoffmeister D."/>
            <person name="Hogberg N."/>
            <person name="Martin F."/>
            <person name="Grigoriev I.V."/>
            <person name="Watkinson S.C."/>
        </authorList>
    </citation>
    <scope>NUCLEOTIDE SEQUENCE</scope>
    <source>
        <strain evidence="4">S7.9</strain>
    </source>
</reference>
<sequence>MTYVIPTLRAEIKAWERDFKDKYNRNPSVQDIKDMDVIAEKYKLYKTLIKTMPAAALSAASTPSKSQSHLSHSVAVMFGPRAVKVTAALPKPNPFSPLKDIVRAGHKSPNAFTTPARDRSWFWDRSPEISSPIRAEHNSTTLHAPLVTSSAVSRARKRFRGEPVSPSPSKIKRQRLGLQSTLRLTAYPSCDSQGDAESGRFTDDDPHDIPFIDNSPSKPPSGKKSFKLLFEDITPSHGLSACSKWPQSAGESRFSRGTNEQRTKRRSITSSIKVDQGLTTINDRGFASSDQKLDSGHALRFTSQTEHFDFVKVSEDIYTTHKPSPGPSPQRAPMTCSLIKSEAASQSSEVSSTRPHRIVLLPPSPPPASIDSYHSHCNGNKAIATVGRNKYKLAEEDDQVEGKVKDIDETIPVKVLKRALQMHVDDHLDSDPALSYATRNADSGIWATDDGRYNEQEGLEINLPDKLRRMLAILPSRRQHKNEECVVHRLLYGAHICHYDTCKGGEIWNVGEGEDNMAKYEDEGDWESEPALWEMGEL</sequence>
<feature type="compositionally biased region" description="Polar residues" evidence="3">
    <location>
        <begin position="245"/>
        <end position="260"/>
    </location>
</feature>
<organism>
    <name type="scientific">Serpula lacrymans var. lacrymans (strain S7.9)</name>
    <name type="common">Dry rot fungus</name>
    <dbReference type="NCBI Taxonomy" id="578457"/>
    <lineage>
        <taxon>Eukaryota</taxon>
        <taxon>Fungi</taxon>
        <taxon>Dikarya</taxon>
        <taxon>Basidiomycota</taxon>
        <taxon>Agaricomycotina</taxon>
        <taxon>Agaricomycetes</taxon>
        <taxon>Agaricomycetidae</taxon>
        <taxon>Boletales</taxon>
        <taxon>Coniophorineae</taxon>
        <taxon>Serpulaceae</taxon>
        <taxon>Serpula</taxon>
    </lineage>
</organism>
<protein>
    <recommendedName>
        <fullName evidence="5">DNA replication regulator SLD2</fullName>
    </recommendedName>
</protein>
<proteinExistence type="predicted"/>
<evidence type="ECO:0008006" key="5">
    <source>
        <dbReference type="Google" id="ProtNLM"/>
    </source>
</evidence>
<dbReference type="HOGENOM" id="CLU_035050_0_0_1"/>
<accession>F8NDM2</accession>
<dbReference type="KEGG" id="sla:SERLADRAFT_454589"/>
<dbReference type="CDD" id="cd22289">
    <property type="entry name" value="RecQL4_SLD2_NTD"/>
    <property type="match status" value="1"/>
</dbReference>
<dbReference type="Proteomes" id="UP000008064">
    <property type="component" value="Unassembled WGS sequence"/>
</dbReference>
<evidence type="ECO:0000256" key="3">
    <source>
        <dbReference type="SAM" id="MobiDB-lite"/>
    </source>
</evidence>
<evidence type="ECO:0000313" key="4">
    <source>
        <dbReference type="EMBL" id="EGO30255.1"/>
    </source>
</evidence>
<feature type="region of interest" description="Disordered" evidence="3">
    <location>
        <begin position="241"/>
        <end position="267"/>
    </location>
</feature>
<feature type="region of interest" description="Disordered" evidence="3">
    <location>
        <begin position="140"/>
        <end position="225"/>
    </location>
</feature>
<dbReference type="Gene3D" id="1.10.10.1460">
    <property type="match status" value="1"/>
</dbReference>
<name>F8NDM2_SERL9</name>
<feature type="compositionally biased region" description="Polar residues" evidence="3">
    <location>
        <begin position="140"/>
        <end position="152"/>
    </location>
</feature>
<feature type="compositionally biased region" description="Basic and acidic residues" evidence="3">
    <location>
        <begin position="197"/>
        <end position="210"/>
    </location>
</feature>
<dbReference type="RefSeq" id="XP_007312139.1">
    <property type="nucleotide sequence ID" value="XM_007312077.1"/>
</dbReference>
<comment type="subcellular location">
    <subcellularLocation>
        <location evidence="1">Nucleus</location>
    </subcellularLocation>
</comment>
<dbReference type="Pfam" id="PF11719">
    <property type="entry name" value="Drc1-Sld2"/>
    <property type="match status" value="1"/>
</dbReference>